<proteinExistence type="predicted"/>
<dbReference type="SUPFAM" id="SSF51045">
    <property type="entry name" value="WW domain"/>
    <property type="match status" value="1"/>
</dbReference>
<organism evidence="1 2">
    <name type="scientific">Obba rivulosa</name>
    <dbReference type="NCBI Taxonomy" id="1052685"/>
    <lineage>
        <taxon>Eukaryota</taxon>
        <taxon>Fungi</taxon>
        <taxon>Dikarya</taxon>
        <taxon>Basidiomycota</taxon>
        <taxon>Agaricomycotina</taxon>
        <taxon>Agaricomycetes</taxon>
        <taxon>Polyporales</taxon>
        <taxon>Gelatoporiaceae</taxon>
        <taxon>Obba</taxon>
    </lineage>
</organism>
<accession>A0A8E2J2G6</accession>
<dbReference type="AlphaFoldDB" id="A0A8E2J2G6"/>
<gene>
    <name evidence="1" type="ORF">OBBRIDRAFT_790335</name>
</gene>
<name>A0A8E2J2G6_9APHY</name>
<keyword evidence="2" id="KW-1185">Reference proteome</keyword>
<dbReference type="OrthoDB" id="2674421at2759"/>
<evidence type="ECO:0000313" key="2">
    <source>
        <dbReference type="Proteomes" id="UP000250043"/>
    </source>
</evidence>
<reference evidence="1 2" key="1">
    <citation type="submission" date="2016-07" db="EMBL/GenBank/DDBJ databases">
        <title>Draft genome of the white-rot fungus Obba rivulosa 3A-2.</title>
        <authorList>
            <consortium name="DOE Joint Genome Institute"/>
            <person name="Miettinen O."/>
            <person name="Riley R."/>
            <person name="Acob R."/>
            <person name="Barry K."/>
            <person name="Cullen D."/>
            <person name="De Vries R."/>
            <person name="Hainaut M."/>
            <person name="Hatakka A."/>
            <person name="Henrissat B."/>
            <person name="Hilden K."/>
            <person name="Kuo R."/>
            <person name="Labutti K."/>
            <person name="Lipzen A."/>
            <person name="Makela M.R."/>
            <person name="Sandor L."/>
            <person name="Spatafora J.W."/>
            <person name="Grigoriev I.V."/>
            <person name="Hibbett D.S."/>
        </authorList>
    </citation>
    <scope>NUCLEOTIDE SEQUENCE [LARGE SCALE GENOMIC DNA]</scope>
    <source>
        <strain evidence="1 2">3A-2</strain>
    </source>
</reference>
<dbReference type="Gene3D" id="2.20.70.10">
    <property type="match status" value="1"/>
</dbReference>
<dbReference type="EMBL" id="KV722356">
    <property type="protein sequence ID" value="OCH93305.1"/>
    <property type="molecule type" value="Genomic_DNA"/>
</dbReference>
<protein>
    <submittedName>
        <fullName evidence="1">Uncharacterized protein</fullName>
    </submittedName>
</protein>
<evidence type="ECO:0000313" key="1">
    <source>
        <dbReference type="EMBL" id="OCH93305.1"/>
    </source>
</evidence>
<dbReference type="InterPro" id="IPR036020">
    <property type="entry name" value="WW_dom_sf"/>
</dbReference>
<dbReference type="Proteomes" id="UP000250043">
    <property type="component" value="Unassembled WGS sequence"/>
</dbReference>
<sequence>MRAENSPDSLASESASQQMNMMEKYLQYTTAIGITLRPMTAAHNTRYDTRSLAHTNWLTISQGLHTSGHKPKSGDLPIDWNMYVHPEGTVYYINTGEVIPVVTDTPVCHPTALKKLEEGVGAVWDCMNNSQTSIPNNSELYIYAEPNAEECKYYLIYHDSQTEFWLENTEMSSLYMPPVSSEAHLKFILQEHY</sequence>